<dbReference type="GO" id="GO:0032259">
    <property type="term" value="P:methylation"/>
    <property type="evidence" value="ECO:0007669"/>
    <property type="project" value="UniProtKB-KW"/>
</dbReference>
<dbReference type="InterPro" id="IPR001077">
    <property type="entry name" value="COMT_C"/>
</dbReference>
<evidence type="ECO:0000256" key="2">
    <source>
        <dbReference type="ARBA" id="ARBA00022679"/>
    </source>
</evidence>
<dbReference type="Pfam" id="PF08100">
    <property type="entry name" value="Dimerisation"/>
    <property type="match status" value="1"/>
</dbReference>
<dbReference type="Gene3D" id="3.40.50.150">
    <property type="entry name" value="Vaccinia Virus protein VP39"/>
    <property type="match status" value="1"/>
</dbReference>
<dbReference type="GO" id="GO:0008171">
    <property type="term" value="F:O-methyltransferase activity"/>
    <property type="evidence" value="ECO:0007669"/>
    <property type="project" value="InterPro"/>
</dbReference>
<evidence type="ECO:0000259" key="4">
    <source>
        <dbReference type="Pfam" id="PF00891"/>
    </source>
</evidence>
<dbReference type="InterPro" id="IPR036388">
    <property type="entry name" value="WH-like_DNA-bd_sf"/>
</dbReference>
<dbReference type="HOGENOM" id="CLU_005533_0_3_1"/>
<organism evidence="6 7">
    <name type="scientific">Botryobasidium botryosum (strain FD-172 SS1)</name>
    <dbReference type="NCBI Taxonomy" id="930990"/>
    <lineage>
        <taxon>Eukaryota</taxon>
        <taxon>Fungi</taxon>
        <taxon>Dikarya</taxon>
        <taxon>Basidiomycota</taxon>
        <taxon>Agaricomycotina</taxon>
        <taxon>Agaricomycetes</taxon>
        <taxon>Cantharellales</taxon>
        <taxon>Botryobasidiaceae</taxon>
        <taxon>Botryobasidium</taxon>
    </lineage>
</organism>
<keyword evidence="3" id="KW-0949">S-adenosyl-L-methionine</keyword>
<dbReference type="InterPro" id="IPR029063">
    <property type="entry name" value="SAM-dependent_MTases_sf"/>
</dbReference>
<keyword evidence="2" id="KW-0808">Transferase</keyword>
<dbReference type="Gene3D" id="1.10.10.10">
    <property type="entry name" value="Winged helix-like DNA-binding domain superfamily/Winged helix DNA-binding domain"/>
    <property type="match status" value="1"/>
</dbReference>
<dbReference type="GO" id="GO:0046983">
    <property type="term" value="F:protein dimerization activity"/>
    <property type="evidence" value="ECO:0007669"/>
    <property type="project" value="InterPro"/>
</dbReference>
<gene>
    <name evidence="6" type="ORF">BOTBODRAFT_28716</name>
</gene>
<protein>
    <submittedName>
        <fullName evidence="6">Uncharacterized protein</fullName>
    </submittedName>
</protein>
<dbReference type="Pfam" id="PF00891">
    <property type="entry name" value="Methyltransf_2"/>
    <property type="match status" value="1"/>
</dbReference>
<dbReference type="EMBL" id="KL198021">
    <property type="protein sequence ID" value="KDQ18302.1"/>
    <property type="molecule type" value="Genomic_DNA"/>
</dbReference>
<feature type="domain" description="O-methyltransferase dimerisation" evidence="5">
    <location>
        <begin position="80"/>
        <end position="160"/>
    </location>
</feature>
<feature type="domain" description="O-methyltransferase C-terminal" evidence="4">
    <location>
        <begin position="218"/>
        <end position="387"/>
    </location>
</feature>
<dbReference type="PANTHER" id="PTHR43712">
    <property type="entry name" value="PUTATIVE (AFU_ORTHOLOGUE AFUA_4G14580)-RELATED"/>
    <property type="match status" value="1"/>
</dbReference>
<dbReference type="InParanoid" id="A0A067N2E9"/>
<dbReference type="PROSITE" id="PS51683">
    <property type="entry name" value="SAM_OMT_II"/>
    <property type="match status" value="1"/>
</dbReference>
<dbReference type="SUPFAM" id="SSF53335">
    <property type="entry name" value="S-adenosyl-L-methionine-dependent methyltransferases"/>
    <property type="match status" value="1"/>
</dbReference>
<evidence type="ECO:0000256" key="3">
    <source>
        <dbReference type="ARBA" id="ARBA00022691"/>
    </source>
</evidence>
<sequence length="470" mass="51057">MSSPSTLTALLGLISSAVKDLEELYASQDLSPPSLASVDALSPSEAPLRTPRGAAASKQIISACGMLSAMVAFPVAHVLNLSSQFLVSSALRTVIEANIVETIRELAGDNQQAGVHVDKIAAVNGMDSSKLARVLRLLVTYYVFREVEPNVFANNRNSVMLDCGKIIEELLADPKSRYEGQGQLSALAELHAEDGYISAEAMSATLRSPETTFSLEPNKAPFNRAYKYDGTLWEWLELEENTSSRLKFGSAMRTATKFLDAQGGAFDWAGLSEGAIVVDVGGGVGAASMALRALYPKLKYVIQDRAETIKHGEELWKKEHPGALESGDVRLEVHDFFEPQPTRGADVYHLRQIMHDWSDLYAVKILKRLREAATPSTRLVIRDYLISLACPAPPSSIPGAQAPPPPEPLPHWGPPGSYLGDIQMLVALNSLERTLDDWVSLFNRGGWTIIKVHRGPLLAEFVGAPSEPST</sequence>
<evidence type="ECO:0000313" key="7">
    <source>
        <dbReference type="Proteomes" id="UP000027195"/>
    </source>
</evidence>
<dbReference type="InterPro" id="IPR036390">
    <property type="entry name" value="WH_DNA-bd_sf"/>
</dbReference>
<evidence type="ECO:0000256" key="1">
    <source>
        <dbReference type="ARBA" id="ARBA00022603"/>
    </source>
</evidence>
<dbReference type="OrthoDB" id="2410195at2759"/>
<evidence type="ECO:0000313" key="6">
    <source>
        <dbReference type="EMBL" id="KDQ18302.1"/>
    </source>
</evidence>
<dbReference type="InterPro" id="IPR012967">
    <property type="entry name" value="COMT_dimerisation"/>
</dbReference>
<evidence type="ECO:0000259" key="5">
    <source>
        <dbReference type="Pfam" id="PF08100"/>
    </source>
</evidence>
<dbReference type="Proteomes" id="UP000027195">
    <property type="component" value="Unassembled WGS sequence"/>
</dbReference>
<dbReference type="AlphaFoldDB" id="A0A067N2E9"/>
<name>A0A067N2E9_BOTB1</name>
<reference evidence="7" key="1">
    <citation type="journal article" date="2014" name="Proc. Natl. Acad. Sci. U.S.A.">
        <title>Extensive sampling of basidiomycete genomes demonstrates inadequacy of the white-rot/brown-rot paradigm for wood decay fungi.</title>
        <authorList>
            <person name="Riley R."/>
            <person name="Salamov A.A."/>
            <person name="Brown D.W."/>
            <person name="Nagy L.G."/>
            <person name="Floudas D."/>
            <person name="Held B.W."/>
            <person name="Levasseur A."/>
            <person name="Lombard V."/>
            <person name="Morin E."/>
            <person name="Otillar R."/>
            <person name="Lindquist E.A."/>
            <person name="Sun H."/>
            <person name="LaButti K.M."/>
            <person name="Schmutz J."/>
            <person name="Jabbour D."/>
            <person name="Luo H."/>
            <person name="Baker S.E."/>
            <person name="Pisabarro A.G."/>
            <person name="Walton J.D."/>
            <person name="Blanchette R.A."/>
            <person name="Henrissat B."/>
            <person name="Martin F."/>
            <person name="Cullen D."/>
            <person name="Hibbett D.S."/>
            <person name="Grigoriev I.V."/>
        </authorList>
    </citation>
    <scope>NUCLEOTIDE SEQUENCE [LARGE SCALE GENOMIC DNA]</scope>
    <source>
        <strain evidence="7">FD-172 SS1</strain>
    </source>
</reference>
<dbReference type="PANTHER" id="PTHR43712:SF2">
    <property type="entry name" value="O-METHYLTRANSFERASE CICE"/>
    <property type="match status" value="1"/>
</dbReference>
<keyword evidence="7" id="KW-1185">Reference proteome</keyword>
<accession>A0A067N2E9</accession>
<dbReference type="SUPFAM" id="SSF46785">
    <property type="entry name" value="Winged helix' DNA-binding domain"/>
    <property type="match status" value="1"/>
</dbReference>
<dbReference type="STRING" id="930990.A0A067N2E9"/>
<proteinExistence type="predicted"/>
<dbReference type="InterPro" id="IPR016461">
    <property type="entry name" value="COMT-like"/>
</dbReference>
<keyword evidence="1" id="KW-0489">Methyltransferase</keyword>